<reference evidence="1" key="2">
    <citation type="journal article" date="2023" name="IMA Fungus">
        <title>Comparative genomic study of the Penicillium genus elucidates a diverse pangenome and 15 lateral gene transfer events.</title>
        <authorList>
            <person name="Petersen C."/>
            <person name="Sorensen T."/>
            <person name="Nielsen M.R."/>
            <person name="Sondergaard T.E."/>
            <person name="Sorensen J.L."/>
            <person name="Fitzpatrick D.A."/>
            <person name="Frisvad J.C."/>
            <person name="Nielsen K.L."/>
        </authorList>
    </citation>
    <scope>NUCLEOTIDE SEQUENCE</scope>
    <source>
        <strain evidence="1">IBT 35675</strain>
    </source>
</reference>
<dbReference type="Proteomes" id="UP001148299">
    <property type="component" value="Unassembled WGS sequence"/>
</dbReference>
<dbReference type="EMBL" id="JAPZBR010000001">
    <property type="protein sequence ID" value="KAJ5366796.1"/>
    <property type="molecule type" value="Genomic_DNA"/>
</dbReference>
<gene>
    <name evidence="1" type="ORF">N7541_000737</name>
</gene>
<protein>
    <submittedName>
        <fullName evidence="1">Uncharacterized protein</fullName>
    </submittedName>
</protein>
<evidence type="ECO:0000313" key="2">
    <source>
        <dbReference type="Proteomes" id="UP001148299"/>
    </source>
</evidence>
<evidence type="ECO:0000313" key="1">
    <source>
        <dbReference type="EMBL" id="KAJ5366796.1"/>
    </source>
</evidence>
<accession>A0A9W9RUX5</accession>
<comment type="caution">
    <text evidence="1">The sequence shown here is derived from an EMBL/GenBank/DDBJ whole genome shotgun (WGS) entry which is preliminary data.</text>
</comment>
<keyword evidence="2" id="KW-1185">Reference proteome</keyword>
<dbReference type="AlphaFoldDB" id="A0A9W9RUX5"/>
<organism evidence="1 2">
    <name type="scientific">Penicillium brevicompactum</name>
    <dbReference type="NCBI Taxonomy" id="5074"/>
    <lineage>
        <taxon>Eukaryota</taxon>
        <taxon>Fungi</taxon>
        <taxon>Dikarya</taxon>
        <taxon>Ascomycota</taxon>
        <taxon>Pezizomycotina</taxon>
        <taxon>Eurotiomycetes</taxon>
        <taxon>Eurotiomycetidae</taxon>
        <taxon>Eurotiales</taxon>
        <taxon>Aspergillaceae</taxon>
        <taxon>Penicillium</taxon>
    </lineage>
</organism>
<sequence>MEVVNSGLISQPNTLLDGRLSVADIWIDHSKAKHDPRDQSGTVHVIWEEDNISSIVEQLSPTKLEADWSSPPARA</sequence>
<name>A0A9W9RUX5_PENBR</name>
<reference evidence="1" key="1">
    <citation type="submission" date="2022-12" db="EMBL/GenBank/DDBJ databases">
        <authorList>
            <person name="Petersen C."/>
        </authorList>
    </citation>
    <scope>NUCLEOTIDE SEQUENCE</scope>
    <source>
        <strain evidence="1">IBT 35675</strain>
    </source>
</reference>
<proteinExistence type="predicted"/>